<reference evidence="1" key="1">
    <citation type="submission" date="2021-02" db="EMBL/GenBank/DDBJ databases">
        <authorList>
            <person name="Dougan E. K."/>
            <person name="Rhodes N."/>
            <person name="Thang M."/>
            <person name="Chan C."/>
        </authorList>
    </citation>
    <scope>NUCLEOTIDE SEQUENCE</scope>
</reference>
<organism evidence="1 2">
    <name type="scientific">Symbiodinium pilosum</name>
    <name type="common">Dinoflagellate</name>
    <dbReference type="NCBI Taxonomy" id="2952"/>
    <lineage>
        <taxon>Eukaryota</taxon>
        <taxon>Sar</taxon>
        <taxon>Alveolata</taxon>
        <taxon>Dinophyceae</taxon>
        <taxon>Suessiales</taxon>
        <taxon>Symbiodiniaceae</taxon>
        <taxon>Symbiodinium</taxon>
    </lineage>
</organism>
<dbReference type="Proteomes" id="UP000649617">
    <property type="component" value="Unassembled WGS sequence"/>
</dbReference>
<keyword evidence="2" id="KW-1185">Reference proteome</keyword>
<accession>A0A812KN61</accession>
<comment type="caution">
    <text evidence="1">The sequence shown here is derived from an EMBL/GenBank/DDBJ whole genome shotgun (WGS) entry which is preliminary data.</text>
</comment>
<proteinExistence type="predicted"/>
<dbReference type="AlphaFoldDB" id="A0A812KN61"/>
<gene>
    <name evidence="1" type="ORF">SPIL2461_LOCUS3647</name>
</gene>
<evidence type="ECO:0000313" key="1">
    <source>
        <dbReference type="EMBL" id="CAE7232957.1"/>
    </source>
</evidence>
<protein>
    <submittedName>
        <fullName evidence="1">Uncharacterized protein</fullName>
    </submittedName>
</protein>
<dbReference type="EMBL" id="CAJNIZ010004459">
    <property type="protein sequence ID" value="CAE7232957.1"/>
    <property type="molecule type" value="Genomic_DNA"/>
</dbReference>
<sequence>MRKILSMLRGHCCWIGSSCAAQSSIPPTFWRSPAQSFLSGTWLSLLVTAASCTRSPR</sequence>
<evidence type="ECO:0000313" key="2">
    <source>
        <dbReference type="Proteomes" id="UP000649617"/>
    </source>
</evidence>
<name>A0A812KN61_SYMPI</name>